<proteinExistence type="predicted"/>
<dbReference type="PANTHER" id="PTHR32385:SF15">
    <property type="entry name" value="INOSITOL PHOSPHOCERAMIDE MANNOSYLTRANSFERASE 1"/>
    <property type="match status" value="1"/>
</dbReference>
<dbReference type="Proteomes" id="UP000236333">
    <property type="component" value="Unassembled WGS sequence"/>
</dbReference>
<evidence type="ECO:0000313" key="2">
    <source>
        <dbReference type="EMBL" id="PNH02912.1"/>
    </source>
</evidence>
<reference evidence="2 3" key="1">
    <citation type="journal article" date="2017" name="Mol. Biol. Evol.">
        <title>The 4-celled Tetrabaena socialis nuclear genome reveals the essential components for genetic control of cell number at the origin of multicellularity in the volvocine lineage.</title>
        <authorList>
            <person name="Featherston J."/>
            <person name="Arakaki Y."/>
            <person name="Hanschen E.R."/>
            <person name="Ferris P.J."/>
            <person name="Michod R.E."/>
            <person name="Olson B.J.S.C."/>
            <person name="Nozaki H."/>
            <person name="Durand P.M."/>
        </authorList>
    </citation>
    <scope>NUCLEOTIDE SEQUENCE [LARGE SCALE GENOMIC DNA]</scope>
    <source>
        <strain evidence="2 3">NIES-571</strain>
    </source>
</reference>
<gene>
    <name evidence="2" type="ORF">TSOC_011067</name>
</gene>
<sequence length="227" mass="26270">MDLHGDAEFHLWDDVQIKDLLRNPAVLHGLELLDFFSDPSRSYAQRSDIARYVILHTYGGIYIDTDYKCRKSFSAVFLDNLNLDLFYVPFTDPTGSRTMNGLTGCCQAHPLMRITVENMMDRLRPGTISRRDTTYTTGTQLFTDSIQQYHREHPDDDRYLVVSEKQLFPCNIWKPQPECSDQWQNVAFADHLNDGSWNAGLFAIIRHVIHPCPQRRFIIIIVTQKGS</sequence>
<dbReference type="InterPro" id="IPR051706">
    <property type="entry name" value="Glycosyltransferase_domain"/>
</dbReference>
<keyword evidence="3" id="KW-1185">Reference proteome</keyword>
<dbReference type="GO" id="GO:0000030">
    <property type="term" value="F:mannosyltransferase activity"/>
    <property type="evidence" value="ECO:0007669"/>
    <property type="project" value="TreeGrafter"/>
</dbReference>
<dbReference type="Gene3D" id="3.90.550.20">
    <property type="match status" value="1"/>
</dbReference>
<dbReference type="Pfam" id="PF04488">
    <property type="entry name" value="Gly_transf_sug"/>
    <property type="match status" value="1"/>
</dbReference>
<dbReference type="InterPro" id="IPR007577">
    <property type="entry name" value="GlycoTrfase_DXD_sugar-bd_CS"/>
</dbReference>
<protein>
    <submittedName>
        <fullName evidence="2">Putative glycosyltransferase L373</fullName>
    </submittedName>
</protein>
<keyword evidence="1 2" id="KW-0808">Transferase</keyword>
<dbReference type="SUPFAM" id="SSF53448">
    <property type="entry name" value="Nucleotide-diphospho-sugar transferases"/>
    <property type="match status" value="1"/>
</dbReference>
<dbReference type="EMBL" id="PGGS01000576">
    <property type="protein sequence ID" value="PNH02912.1"/>
    <property type="molecule type" value="Genomic_DNA"/>
</dbReference>
<comment type="caution">
    <text evidence="2">The sequence shown here is derived from an EMBL/GenBank/DDBJ whole genome shotgun (WGS) entry which is preliminary data.</text>
</comment>
<dbReference type="GO" id="GO:0016020">
    <property type="term" value="C:membrane"/>
    <property type="evidence" value="ECO:0007669"/>
    <property type="project" value="GOC"/>
</dbReference>
<dbReference type="InterPro" id="IPR029044">
    <property type="entry name" value="Nucleotide-diphossugar_trans"/>
</dbReference>
<evidence type="ECO:0000256" key="1">
    <source>
        <dbReference type="ARBA" id="ARBA00022679"/>
    </source>
</evidence>
<dbReference type="AlphaFoldDB" id="A0A2J7ZRL2"/>
<dbReference type="OrthoDB" id="551949at2759"/>
<dbReference type="PANTHER" id="PTHR32385">
    <property type="entry name" value="MANNOSYL PHOSPHORYLINOSITOL CERAMIDE SYNTHASE"/>
    <property type="match status" value="1"/>
</dbReference>
<name>A0A2J7ZRL2_9CHLO</name>
<dbReference type="GO" id="GO:0051999">
    <property type="term" value="P:mannosyl-inositol phosphorylceramide biosynthetic process"/>
    <property type="evidence" value="ECO:0007669"/>
    <property type="project" value="TreeGrafter"/>
</dbReference>
<evidence type="ECO:0000313" key="3">
    <source>
        <dbReference type="Proteomes" id="UP000236333"/>
    </source>
</evidence>
<accession>A0A2J7ZRL2</accession>
<organism evidence="2 3">
    <name type="scientific">Tetrabaena socialis</name>
    <dbReference type="NCBI Taxonomy" id="47790"/>
    <lineage>
        <taxon>Eukaryota</taxon>
        <taxon>Viridiplantae</taxon>
        <taxon>Chlorophyta</taxon>
        <taxon>core chlorophytes</taxon>
        <taxon>Chlorophyceae</taxon>
        <taxon>CS clade</taxon>
        <taxon>Chlamydomonadales</taxon>
        <taxon>Tetrabaenaceae</taxon>
        <taxon>Tetrabaena</taxon>
    </lineage>
</organism>